<gene>
    <name evidence="9" type="ORF">ABK249_15405</name>
</gene>
<dbReference type="InterPro" id="IPR001279">
    <property type="entry name" value="Metallo-B-lactamas"/>
</dbReference>
<dbReference type="Gene3D" id="3.60.15.10">
    <property type="entry name" value="Ribonuclease Z/Hydroxyacylglutathione hydrolase-like"/>
    <property type="match status" value="1"/>
</dbReference>
<dbReference type="CDD" id="cd07711">
    <property type="entry name" value="MBLAC1-like_MBL-fold"/>
    <property type="match status" value="1"/>
</dbReference>
<feature type="domain" description="Metallo-beta-lactamase" evidence="8">
    <location>
        <begin position="25"/>
        <end position="205"/>
    </location>
</feature>
<accession>A0ABV0M371</accession>
<comment type="similarity">
    <text evidence="3">Belongs to the metallo-beta-lactamase superfamily.</text>
</comment>
<evidence type="ECO:0000259" key="8">
    <source>
        <dbReference type="SMART" id="SM00849"/>
    </source>
</evidence>
<proteinExistence type="inferred from homology"/>
<evidence type="ECO:0000256" key="1">
    <source>
        <dbReference type="ARBA" id="ARBA00000450"/>
    </source>
</evidence>
<sequence>MPNPASYDILMPGFPGRSSRGFLGWSTILLLKTYEGHALFDTGGSGDRPGLMAALAERGIDRHDIRTVILSHLHFDHIANVECFPKAEIVLHESEFAYVRDHRFDDPAISRFQVESLLRSPQLTLVSGELEVLPGVRMISTPGHSGGHVSLVMTVDGKRVVLAQDAIKHRGEIETGAPAGAFDEEMARASIRRIVGMADIVVPGHDGPLTIENGRVAAAPSVCAEVSLTLDGRCFLLEV</sequence>
<dbReference type="InterPro" id="IPR036866">
    <property type="entry name" value="RibonucZ/Hydroxyglut_hydro"/>
</dbReference>
<evidence type="ECO:0000313" key="10">
    <source>
        <dbReference type="Proteomes" id="UP001496627"/>
    </source>
</evidence>
<dbReference type="EC" id="3.1.1.81" evidence="4"/>
<evidence type="ECO:0000256" key="2">
    <source>
        <dbReference type="ARBA" id="ARBA00001947"/>
    </source>
</evidence>
<comment type="catalytic activity">
    <reaction evidence="1">
        <text>an N-acyl-L-homoserine lactone + H2O = an N-acyl-L-homoserine + H(+)</text>
        <dbReference type="Rhea" id="RHEA:22576"/>
        <dbReference type="ChEBI" id="CHEBI:15377"/>
        <dbReference type="ChEBI" id="CHEBI:15378"/>
        <dbReference type="ChEBI" id="CHEBI:55474"/>
        <dbReference type="ChEBI" id="CHEBI:58921"/>
        <dbReference type="EC" id="3.1.1.81"/>
    </reaction>
</comment>
<dbReference type="InterPro" id="IPR051013">
    <property type="entry name" value="MBL_superfamily_lactonases"/>
</dbReference>
<keyword evidence="10" id="KW-1185">Reference proteome</keyword>
<dbReference type="EMBL" id="JBEAAL010000010">
    <property type="protein sequence ID" value="MEQ1406318.1"/>
    <property type="molecule type" value="Genomic_DNA"/>
</dbReference>
<protein>
    <recommendedName>
        <fullName evidence="4">quorum-quenching N-acyl-homoserine lactonase</fullName>
        <ecNumber evidence="4">3.1.1.81</ecNumber>
    </recommendedName>
</protein>
<evidence type="ECO:0000256" key="5">
    <source>
        <dbReference type="ARBA" id="ARBA00022723"/>
    </source>
</evidence>
<dbReference type="PANTHER" id="PTHR42978">
    <property type="entry name" value="QUORUM-QUENCHING LACTONASE YTNP-RELATED-RELATED"/>
    <property type="match status" value="1"/>
</dbReference>
<reference evidence="9 10" key="1">
    <citation type="submission" date="2024-05" db="EMBL/GenBank/DDBJ databases">
        <title>Neorhizobium sp. Rsf11, a plant growth promoting and heavy metal resistant PAH-degrader.</title>
        <authorList>
            <person name="Golubev S.N."/>
            <person name="Muratova A.Y."/>
            <person name="Markelova M.I."/>
        </authorList>
    </citation>
    <scope>NUCLEOTIDE SEQUENCE [LARGE SCALE GENOMIC DNA]</scope>
    <source>
        <strain evidence="9 10">Rsf11</strain>
    </source>
</reference>
<dbReference type="RefSeq" id="WP_227702496.1">
    <property type="nucleotide sequence ID" value="NZ_JBEAAL010000010.1"/>
</dbReference>
<keyword evidence="6" id="KW-0378">Hydrolase</keyword>
<dbReference type="SUPFAM" id="SSF56281">
    <property type="entry name" value="Metallo-hydrolase/oxidoreductase"/>
    <property type="match status" value="1"/>
</dbReference>
<dbReference type="Proteomes" id="UP001496627">
    <property type="component" value="Unassembled WGS sequence"/>
</dbReference>
<evidence type="ECO:0000256" key="4">
    <source>
        <dbReference type="ARBA" id="ARBA00013131"/>
    </source>
</evidence>
<dbReference type="PANTHER" id="PTHR42978:SF2">
    <property type="entry name" value="102 KBASES UNSTABLE REGION: FROM 1 TO 119443"/>
    <property type="match status" value="1"/>
</dbReference>
<organism evidence="9 10">
    <name type="scientific">Neorhizobium phenanthreniclasticum</name>
    <dbReference type="NCBI Taxonomy" id="3157917"/>
    <lineage>
        <taxon>Bacteria</taxon>
        <taxon>Pseudomonadati</taxon>
        <taxon>Pseudomonadota</taxon>
        <taxon>Alphaproteobacteria</taxon>
        <taxon>Hyphomicrobiales</taxon>
        <taxon>Rhizobiaceae</taxon>
        <taxon>Rhizobium/Agrobacterium group</taxon>
        <taxon>Neorhizobium</taxon>
    </lineage>
</organism>
<keyword evidence="5" id="KW-0479">Metal-binding</keyword>
<evidence type="ECO:0000256" key="6">
    <source>
        <dbReference type="ARBA" id="ARBA00022801"/>
    </source>
</evidence>
<evidence type="ECO:0000313" key="9">
    <source>
        <dbReference type="EMBL" id="MEQ1406318.1"/>
    </source>
</evidence>
<dbReference type="SMART" id="SM00849">
    <property type="entry name" value="Lactamase_B"/>
    <property type="match status" value="1"/>
</dbReference>
<evidence type="ECO:0000256" key="3">
    <source>
        <dbReference type="ARBA" id="ARBA00007749"/>
    </source>
</evidence>
<keyword evidence="7" id="KW-0862">Zinc</keyword>
<comment type="cofactor">
    <cofactor evidence="2">
        <name>Zn(2+)</name>
        <dbReference type="ChEBI" id="CHEBI:29105"/>
    </cofactor>
</comment>
<evidence type="ECO:0000256" key="7">
    <source>
        <dbReference type="ARBA" id="ARBA00022833"/>
    </source>
</evidence>
<comment type="caution">
    <text evidence="9">The sequence shown here is derived from an EMBL/GenBank/DDBJ whole genome shotgun (WGS) entry which is preliminary data.</text>
</comment>
<name>A0ABV0M371_9HYPH</name>
<dbReference type="Pfam" id="PF00753">
    <property type="entry name" value="Lactamase_B"/>
    <property type="match status" value="1"/>
</dbReference>